<name>A0A2P2MVJ1_RHIMU</name>
<reference evidence="1" key="1">
    <citation type="submission" date="2018-02" db="EMBL/GenBank/DDBJ databases">
        <title>Rhizophora mucronata_Transcriptome.</title>
        <authorList>
            <person name="Meera S.P."/>
            <person name="Sreeshan A."/>
            <person name="Augustine A."/>
        </authorList>
    </citation>
    <scope>NUCLEOTIDE SEQUENCE</scope>
    <source>
        <tissue evidence="1">Leaf</tissue>
    </source>
</reference>
<evidence type="ECO:0000313" key="1">
    <source>
        <dbReference type="EMBL" id="MBX34228.1"/>
    </source>
</evidence>
<dbReference type="AlphaFoldDB" id="A0A2P2MVJ1"/>
<dbReference type="EMBL" id="GGEC01053744">
    <property type="protein sequence ID" value="MBX34228.1"/>
    <property type="molecule type" value="Transcribed_RNA"/>
</dbReference>
<protein>
    <submittedName>
        <fullName evidence="1">Uncharacterized protein</fullName>
    </submittedName>
</protein>
<accession>A0A2P2MVJ1</accession>
<sequence length="54" mass="6332">MRFFTHFIRMKSLLHHYSIHVKCHSFVKVLNFLQGYPLLCAEGCMILRTSVYGG</sequence>
<proteinExistence type="predicted"/>
<organism evidence="1">
    <name type="scientific">Rhizophora mucronata</name>
    <name type="common">Asiatic mangrove</name>
    <dbReference type="NCBI Taxonomy" id="61149"/>
    <lineage>
        <taxon>Eukaryota</taxon>
        <taxon>Viridiplantae</taxon>
        <taxon>Streptophyta</taxon>
        <taxon>Embryophyta</taxon>
        <taxon>Tracheophyta</taxon>
        <taxon>Spermatophyta</taxon>
        <taxon>Magnoliopsida</taxon>
        <taxon>eudicotyledons</taxon>
        <taxon>Gunneridae</taxon>
        <taxon>Pentapetalae</taxon>
        <taxon>rosids</taxon>
        <taxon>fabids</taxon>
        <taxon>Malpighiales</taxon>
        <taxon>Rhizophoraceae</taxon>
        <taxon>Rhizophora</taxon>
    </lineage>
</organism>